<dbReference type="GO" id="GO:0006465">
    <property type="term" value="P:signal peptide processing"/>
    <property type="evidence" value="ECO:0007669"/>
    <property type="project" value="UniProtKB-UniRule"/>
</dbReference>
<dbReference type="GO" id="GO:0004252">
    <property type="term" value="F:serine-type endopeptidase activity"/>
    <property type="evidence" value="ECO:0007669"/>
    <property type="project" value="UniProtKB-UniRule"/>
</dbReference>
<gene>
    <name evidence="8" type="ORF">M9189_03975</name>
</gene>
<evidence type="ECO:0000256" key="4">
    <source>
        <dbReference type="ARBA" id="ARBA00022989"/>
    </source>
</evidence>
<dbReference type="SUPFAM" id="SSF51306">
    <property type="entry name" value="LexA/Signal peptidase"/>
    <property type="match status" value="1"/>
</dbReference>
<dbReference type="KEGG" id="alkq:M9189_03975"/>
<evidence type="ECO:0000256" key="5">
    <source>
        <dbReference type="ARBA" id="ARBA00023136"/>
    </source>
</evidence>
<keyword evidence="8" id="KW-0378">Hydrolase</keyword>
<feature type="domain" description="Peptidase S24/S26A/S26B/S26C" evidence="7">
    <location>
        <begin position="6"/>
        <end position="101"/>
    </location>
</feature>
<name>A0A9J6ZS82_9BACT</name>
<reference evidence="8" key="2">
    <citation type="submission" date="2022-06" db="EMBL/GenBank/DDBJ databases">
        <title>Xiashengella guii gen. nov. sp. nov., a bacterium isolated form anaerobic digestion tank.</title>
        <authorList>
            <person name="Huang H."/>
        </authorList>
    </citation>
    <scope>NUCLEOTIDE SEQUENCE</scope>
    <source>
        <strain evidence="8">Ai-910</strain>
    </source>
</reference>
<comment type="subcellular location">
    <subcellularLocation>
        <location evidence="1">Endomembrane system</location>
    </subcellularLocation>
</comment>
<keyword evidence="9" id="KW-1185">Reference proteome</keyword>
<dbReference type="InterPro" id="IPR001733">
    <property type="entry name" value="Peptidase_S26B"/>
</dbReference>
<dbReference type="InterPro" id="IPR036286">
    <property type="entry name" value="LexA/Signal_pep-like_sf"/>
</dbReference>
<dbReference type="GO" id="GO:0009003">
    <property type="term" value="F:signal peptidase activity"/>
    <property type="evidence" value="ECO:0007669"/>
    <property type="project" value="UniProtKB-EC"/>
</dbReference>
<reference evidence="8" key="1">
    <citation type="submission" date="2022-05" db="EMBL/GenBank/DDBJ databases">
        <authorList>
            <person name="Sun X."/>
        </authorList>
    </citation>
    <scope>NUCLEOTIDE SEQUENCE</scope>
    <source>
        <strain evidence="8">Ai-910</strain>
    </source>
</reference>
<evidence type="ECO:0000259" key="7">
    <source>
        <dbReference type="Pfam" id="PF00717"/>
    </source>
</evidence>
<dbReference type="Pfam" id="PF00717">
    <property type="entry name" value="Peptidase_S24"/>
    <property type="match status" value="1"/>
</dbReference>
<dbReference type="NCBIfam" id="TIGR02228">
    <property type="entry name" value="sigpep_I_arch"/>
    <property type="match status" value="1"/>
</dbReference>
<sequence>MEIIRDQYKQLLEDLLTEHNVRVTLRGMSMFPMLMKGDIVVVAPVAFDKLRKGDIVVFESDSLLIAHRLISKRNGHVLTRGDGNSRPDIPIPFDKIKGKVIKIENSRWKIAKLAIKLPGTMLAFTGPVTGPAFKLTGIAAYRLLSLFRRLSGKEK</sequence>
<keyword evidence="3" id="KW-0812">Transmembrane</keyword>
<protein>
    <recommendedName>
        <fullName evidence="6">Signal peptidase I</fullName>
        <ecNumber evidence="6">3.4.21.89</ecNumber>
    </recommendedName>
</protein>
<dbReference type="AlphaFoldDB" id="A0A9J6ZS82"/>
<evidence type="ECO:0000313" key="8">
    <source>
        <dbReference type="EMBL" id="URW80509.1"/>
    </source>
</evidence>
<evidence type="ECO:0000256" key="3">
    <source>
        <dbReference type="ARBA" id="ARBA00022692"/>
    </source>
</evidence>
<dbReference type="Proteomes" id="UP001056426">
    <property type="component" value="Chromosome"/>
</dbReference>
<keyword evidence="4" id="KW-1133">Transmembrane helix</keyword>
<evidence type="ECO:0000256" key="1">
    <source>
        <dbReference type="ARBA" id="ARBA00004308"/>
    </source>
</evidence>
<keyword evidence="2" id="KW-0645">Protease</keyword>
<dbReference type="EMBL" id="CP098400">
    <property type="protein sequence ID" value="URW80509.1"/>
    <property type="molecule type" value="Genomic_DNA"/>
</dbReference>
<keyword evidence="5" id="KW-0472">Membrane</keyword>
<dbReference type="CDD" id="cd06530">
    <property type="entry name" value="S26_SPase_I"/>
    <property type="match status" value="1"/>
</dbReference>
<evidence type="ECO:0000256" key="2">
    <source>
        <dbReference type="ARBA" id="ARBA00022670"/>
    </source>
</evidence>
<evidence type="ECO:0000313" key="9">
    <source>
        <dbReference type="Proteomes" id="UP001056426"/>
    </source>
</evidence>
<dbReference type="RefSeq" id="WP_250724785.1">
    <property type="nucleotide sequence ID" value="NZ_CP098400.1"/>
</dbReference>
<dbReference type="InterPro" id="IPR015927">
    <property type="entry name" value="Peptidase_S24_S26A/B/C"/>
</dbReference>
<evidence type="ECO:0000256" key="6">
    <source>
        <dbReference type="NCBIfam" id="TIGR02228"/>
    </source>
</evidence>
<accession>A0A9J6ZS82</accession>
<proteinExistence type="predicted"/>
<organism evidence="8 9">
    <name type="scientific">Xiashengella succiniciproducens</name>
    <dbReference type="NCBI Taxonomy" id="2949635"/>
    <lineage>
        <taxon>Bacteria</taxon>
        <taxon>Pseudomonadati</taxon>
        <taxon>Bacteroidota</taxon>
        <taxon>Bacteroidia</taxon>
        <taxon>Marinilabiliales</taxon>
        <taxon>Marinilabiliaceae</taxon>
        <taxon>Xiashengella</taxon>
    </lineage>
</organism>
<dbReference type="Gene3D" id="2.10.109.10">
    <property type="entry name" value="Umud Fragment, subunit A"/>
    <property type="match status" value="1"/>
</dbReference>
<dbReference type="EC" id="3.4.21.89" evidence="6"/>
<dbReference type="GO" id="GO:0016020">
    <property type="term" value="C:membrane"/>
    <property type="evidence" value="ECO:0007669"/>
    <property type="project" value="UniProtKB-UniRule"/>
</dbReference>
<dbReference type="InterPro" id="IPR019533">
    <property type="entry name" value="Peptidase_S26"/>
</dbReference>
<dbReference type="GO" id="GO:0012505">
    <property type="term" value="C:endomembrane system"/>
    <property type="evidence" value="ECO:0007669"/>
    <property type="project" value="UniProtKB-SubCell"/>
</dbReference>